<dbReference type="EMBL" id="JBIAZU010000006">
    <property type="protein sequence ID" value="MFF5294120.1"/>
    <property type="molecule type" value="Genomic_DNA"/>
</dbReference>
<comment type="caution">
    <text evidence="2">The sequence shown here is derived from an EMBL/GenBank/DDBJ whole genome shotgun (WGS) entry which is preliminary data.</text>
</comment>
<organism evidence="2 3">
    <name type="scientific">Paractinoplanes globisporus</name>
    <dbReference type="NCBI Taxonomy" id="113565"/>
    <lineage>
        <taxon>Bacteria</taxon>
        <taxon>Bacillati</taxon>
        <taxon>Actinomycetota</taxon>
        <taxon>Actinomycetes</taxon>
        <taxon>Micromonosporales</taxon>
        <taxon>Micromonosporaceae</taxon>
        <taxon>Paractinoplanes</taxon>
    </lineage>
</organism>
<feature type="transmembrane region" description="Helical" evidence="1">
    <location>
        <begin position="89"/>
        <end position="109"/>
    </location>
</feature>
<keyword evidence="1" id="KW-1133">Transmembrane helix</keyword>
<keyword evidence="1" id="KW-0472">Membrane</keyword>
<sequence length="112" mass="12221">MTTEHQPAEGFAARMAFARQKDPLEPARRTHLHLKLIAVTLAWLVAVPLLLVYGLIGPRRAHDVLDLAAFVTLLGPFVAAVMATKNRRFGLGGGYIVLTLLMVLPAVVLTRL</sequence>
<proteinExistence type="predicted"/>
<feature type="transmembrane region" description="Helical" evidence="1">
    <location>
        <begin position="64"/>
        <end position="83"/>
    </location>
</feature>
<keyword evidence="3" id="KW-1185">Reference proteome</keyword>
<gene>
    <name evidence="2" type="ORF">ACFY35_32195</name>
</gene>
<evidence type="ECO:0000256" key="1">
    <source>
        <dbReference type="SAM" id="Phobius"/>
    </source>
</evidence>
<protein>
    <submittedName>
        <fullName evidence="2">Uncharacterized protein</fullName>
    </submittedName>
</protein>
<reference evidence="2 3" key="1">
    <citation type="submission" date="2024-10" db="EMBL/GenBank/DDBJ databases">
        <title>The Natural Products Discovery Center: Release of the First 8490 Sequenced Strains for Exploring Actinobacteria Biosynthetic Diversity.</title>
        <authorList>
            <person name="Kalkreuter E."/>
            <person name="Kautsar S.A."/>
            <person name="Yang D."/>
            <person name="Bader C.D."/>
            <person name="Teijaro C.N."/>
            <person name="Fluegel L."/>
            <person name="Davis C.M."/>
            <person name="Simpson J.R."/>
            <person name="Lauterbach L."/>
            <person name="Steele A.D."/>
            <person name="Gui C."/>
            <person name="Meng S."/>
            <person name="Li G."/>
            <person name="Viehrig K."/>
            <person name="Ye F."/>
            <person name="Su P."/>
            <person name="Kiefer A.F."/>
            <person name="Nichols A."/>
            <person name="Cepeda A.J."/>
            <person name="Yan W."/>
            <person name="Fan B."/>
            <person name="Jiang Y."/>
            <person name="Adhikari A."/>
            <person name="Zheng C.-J."/>
            <person name="Schuster L."/>
            <person name="Cowan T.M."/>
            <person name="Smanski M.J."/>
            <person name="Chevrette M.G."/>
            <person name="De Carvalho L.P.S."/>
            <person name="Shen B."/>
        </authorList>
    </citation>
    <scope>NUCLEOTIDE SEQUENCE [LARGE SCALE GENOMIC DNA]</scope>
    <source>
        <strain evidence="2 3">NPDC000087</strain>
    </source>
</reference>
<evidence type="ECO:0000313" key="3">
    <source>
        <dbReference type="Proteomes" id="UP001602245"/>
    </source>
</evidence>
<evidence type="ECO:0000313" key="2">
    <source>
        <dbReference type="EMBL" id="MFF5294120.1"/>
    </source>
</evidence>
<dbReference type="Proteomes" id="UP001602245">
    <property type="component" value="Unassembled WGS sequence"/>
</dbReference>
<keyword evidence="1" id="KW-0812">Transmembrane</keyword>
<accession>A0ABW6WNT4</accession>
<name>A0ABW6WNT4_9ACTN</name>
<feature type="transmembrane region" description="Helical" evidence="1">
    <location>
        <begin position="32"/>
        <end position="52"/>
    </location>
</feature>
<dbReference type="RefSeq" id="WP_020512363.1">
    <property type="nucleotide sequence ID" value="NZ_JBIAZU010000006.1"/>
</dbReference>